<evidence type="ECO:0000259" key="1">
    <source>
        <dbReference type="Pfam" id="PF24032"/>
    </source>
</evidence>
<dbReference type="EMBL" id="FOIM01000012">
    <property type="protein sequence ID" value="SET71176.1"/>
    <property type="molecule type" value="Genomic_DNA"/>
</dbReference>
<reference evidence="3" key="1">
    <citation type="submission" date="2016-10" db="EMBL/GenBank/DDBJ databases">
        <authorList>
            <person name="Varghese N."/>
            <person name="Submissions S."/>
        </authorList>
    </citation>
    <scope>NUCLEOTIDE SEQUENCE [LARGE SCALE GENOMIC DNA]</scope>
    <source>
        <strain evidence="3">NLAE-zl-G277</strain>
    </source>
</reference>
<organism evidence="2 3">
    <name type="scientific">Enterocloster lavalensis</name>
    <dbReference type="NCBI Taxonomy" id="460384"/>
    <lineage>
        <taxon>Bacteria</taxon>
        <taxon>Bacillati</taxon>
        <taxon>Bacillota</taxon>
        <taxon>Clostridia</taxon>
        <taxon>Lachnospirales</taxon>
        <taxon>Lachnospiraceae</taxon>
        <taxon>Enterocloster</taxon>
    </lineage>
</organism>
<name>A0A1I0GJQ8_9FIRM</name>
<keyword evidence="3" id="KW-1185">Reference proteome</keyword>
<dbReference type="STRING" id="460384.SAMN05216313_11231"/>
<feature type="domain" description="YqbQ/XkdQ" evidence="1">
    <location>
        <begin position="22"/>
        <end position="313"/>
    </location>
</feature>
<dbReference type="SUPFAM" id="SSF69279">
    <property type="entry name" value="Phage tail proteins"/>
    <property type="match status" value="1"/>
</dbReference>
<accession>A0A1I0GJQ8</accession>
<dbReference type="AlphaFoldDB" id="A0A1I0GJQ8"/>
<gene>
    <name evidence="2" type="ORF">SAMN05216313_11231</name>
</gene>
<dbReference type="Pfam" id="PF24032">
    <property type="entry name" value="YQBQ"/>
    <property type="match status" value="1"/>
</dbReference>
<evidence type="ECO:0000313" key="2">
    <source>
        <dbReference type="EMBL" id="SET71176.1"/>
    </source>
</evidence>
<protein>
    <recommendedName>
        <fullName evidence="1">YqbQ/XkdQ domain-containing protein</fullName>
    </recommendedName>
</protein>
<proteinExistence type="predicted"/>
<evidence type="ECO:0000313" key="3">
    <source>
        <dbReference type="Proteomes" id="UP000198508"/>
    </source>
</evidence>
<dbReference type="InterPro" id="IPR056937">
    <property type="entry name" value="YqbQ/XkdQ"/>
</dbReference>
<sequence length="319" mass="36240">MDVHLYIQNGQTVYEPVALDSVTWETKRKGEAGKCSFTLLPDSRLKIEEGNAIRVDVGGQPVFFGFIFERNWSSGGQMQVTAYDQLRYLKNKDSYNYEAKTATEVIRMIAGDFQLNVGELEDTGYVIESRNMKDKGLFDIILDALDLTMIYTGNLFVFYDDVGKLALKNIENMKLGITIDNQTAQDYDFKISIDQNTYNQIKLYQDNEQTKKRDVYMTKHTENINKWGILQLNESVDTGVSGQEVAERYLALYNQPTRSLSVKNAFGDVRVRAGCLLPVFLDVREMQVQNYLLIEAVTHTIDQGIHTMDLTLKGAGINA</sequence>
<dbReference type="Proteomes" id="UP000198508">
    <property type="component" value="Unassembled WGS sequence"/>
</dbReference>
<dbReference type="RefSeq" id="WP_092364174.1">
    <property type="nucleotide sequence ID" value="NZ_CABJCG010000008.1"/>
</dbReference>